<dbReference type="PROSITE" id="PS50048">
    <property type="entry name" value="ZN2_CY6_FUNGAL_2"/>
    <property type="match status" value="1"/>
</dbReference>
<evidence type="ECO:0000256" key="3">
    <source>
        <dbReference type="ARBA" id="ARBA00023242"/>
    </source>
</evidence>
<organism evidence="6 7">
    <name type="scientific">Schizophyllum amplum</name>
    <dbReference type="NCBI Taxonomy" id="97359"/>
    <lineage>
        <taxon>Eukaryota</taxon>
        <taxon>Fungi</taxon>
        <taxon>Dikarya</taxon>
        <taxon>Basidiomycota</taxon>
        <taxon>Agaricomycotina</taxon>
        <taxon>Agaricomycetes</taxon>
        <taxon>Agaricomycetidae</taxon>
        <taxon>Agaricales</taxon>
        <taxon>Schizophyllaceae</taxon>
        <taxon>Schizophyllum</taxon>
    </lineage>
</organism>
<dbReference type="InterPro" id="IPR050613">
    <property type="entry name" value="Sec_Metabolite_Reg"/>
</dbReference>
<evidence type="ECO:0000313" key="6">
    <source>
        <dbReference type="EMBL" id="TRM69064.1"/>
    </source>
</evidence>
<dbReference type="CDD" id="cd12148">
    <property type="entry name" value="fungal_TF_MHR"/>
    <property type="match status" value="1"/>
</dbReference>
<dbReference type="GO" id="GO:0006351">
    <property type="term" value="P:DNA-templated transcription"/>
    <property type="evidence" value="ECO:0007669"/>
    <property type="project" value="InterPro"/>
</dbReference>
<accession>A0A550CWA6</accession>
<evidence type="ECO:0000259" key="5">
    <source>
        <dbReference type="PROSITE" id="PS50048"/>
    </source>
</evidence>
<reference evidence="6 7" key="1">
    <citation type="journal article" date="2019" name="New Phytol.">
        <title>Comparative genomics reveals unique wood-decay strategies and fruiting body development in the Schizophyllaceae.</title>
        <authorList>
            <person name="Almasi E."/>
            <person name="Sahu N."/>
            <person name="Krizsan K."/>
            <person name="Balint B."/>
            <person name="Kovacs G.M."/>
            <person name="Kiss B."/>
            <person name="Cseklye J."/>
            <person name="Drula E."/>
            <person name="Henrissat B."/>
            <person name="Nagy I."/>
            <person name="Chovatia M."/>
            <person name="Adam C."/>
            <person name="LaButti K."/>
            <person name="Lipzen A."/>
            <person name="Riley R."/>
            <person name="Grigoriev I.V."/>
            <person name="Nagy L.G."/>
        </authorList>
    </citation>
    <scope>NUCLEOTIDE SEQUENCE [LARGE SCALE GENOMIC DNA]</scope>
    <source>
        <strain evidence="6 7">NL-1724</strain>
    </source>
</reference>
<feature type="coiled-coil region" evidence="4">
    <location>
        <begin position="95"/>
        <end position="122"/>
    </location>
</feature>
<dbReference type="PANTHER" id="PTHR31001:SF56">
    <property type="entry name" value="ZN(2)-C6 FUNGAL-TYPE DOMAIN-CONTAINING PROTEIN"/>
    <property type="match status" value="1"/>
</dbReference>
<keyword evidence="2" id="KW-0479">Metal-binding</keyword>
<dbReference type="InterPro" id="IPR007219">
    <property type="entry name" value="XnlR_reg_dom"/>
</dbReference>
<sequence length="685" mass="76136">MYVPQASWRPPRITTALALIADLLPRKPDGKRHPQLARTAMYETLPKNSGPVACAECRRGKLKCNRVFPCHMCIKRGYEHMCPEGVSEPRLSATGRALRRTVSDLNAEAELLQKRVVQLQAAFRETCRRKAALDTNFTTQRRGDIWHLTDAANGLSYGDDMAFGERAGWRYTGLAASDSTAQGMNASCSTASSCASSSAAVTDEALWSLPDGIIELSNSFPIARGKTAPCMMRYLATYLPSREEAEWYTAAYYDTALSVYNPIPEAVLKCDIVARIYGQGLPAPNPCHLSVVFTVCAVTALQQEDDPHREHRSRFYQTLGKAAFCLSQGVSPTTIDAILLQTQLSLSIFDTEAWNERGMLLGVCRQLITASGMHKDLRDFPQHEIEERRRVFWQFCFVEWTYCLQNGTFPSFVDTAIEVPFPPDPQPFILPSGEAEPSLEACIYRHAYTCVGPVARFCTSSRPPDHEELLRLSHSIEAFALPSHLRVLCGAPSGLYSSASPPQVRFSADPRQALKQFIALKGSLYLMLMLHRRAFMQAVDRAQNGQADVDVVNHKYAASATAVFNSAVMLATGMRSLHAAHPEVLRRYWRLCSSLLFTSIVVLTRIAIEQPQSVLARDALKWLDGMVPFYQSRAAECNTGTYDSMASVIIQKGLQRAKHCATQRLHDFEAAQRMSATRGMSTIVL</sequence>
<evidence type="ECO:0000256" key="4">
    <source>
        <dbReference type="SAM" id="Coils"/>
    </source>
</evidence>
<dbReference type="Proteomes" id="UP000320762">
    <property type="component" value="Unassembled WGS sequence"/>
</dbReference>
<dbReference type="GO" id="GO:0000981">
    <property type="term" value="F:DNA-binding transcription factor activity, RNA polymerase II-specific"/>
    <property type="evidence" value="ECO:0007669"/>
    <property type="project" value="InterPro"/>
</dbReference>
<dbReference type="OrthoDB" id="424974at2759"/>
<evidence type="ECO:0000256" key="2">
    <source>
        <dbReference type="ARBA" id="ARBA00022723"/>
    </source>
</evidence>
<dbReference type="STRING" id="97359.A0A550CWA6"/>
<keyword evidence="4" id="KW-0175">Coiled coil</keyword>
<name>A0A550CWA6_9AGAR</name>
<keyword evidence="7" id="KW-1185">Reference proteome</keyword>
<dbReference type="Pfam" id="PF04082">
    <property type="entry name" value="Fungal_trans"/>
    <property type="match status" value="1"/>
</dbReference>
<dbReference type="Gene3D" id="4.10.240.10">
    <property type="entry name" value="Zn(2)-C6 fungal-type DNA-binding domain"/>
    <property type="match status" value="1"/>
</dbReference>
<dbReference type="Pfam" id="PF00172">
    <property type="entry name" value="Zn_clus"/>
    <property type="match status" value="1"/>
</dbReference>
<dbReference type="PANTHER" id="PTHR31001">
    <property type="entry name" value="UNCHARACTERIZED TRANSCRIPTIONAL REGULATORY PROTEIN"/>
    <property type="match status" value="1"/>
</dbReference>
<keyword evidence="3" id="KW-0539">Nucleus</keyword>
<dbReference type="EMBL" id="VDMD01000001">
    <property type="protein sequence ID" value="TRM69064.1"/>
    <property type="molecule type" value="Genomic_DNA"/>
</dbReference>
<evidence type="ECO:0000313" key="7">
    <source>
        <dbReference type="Proteomes" id="UP000320762"/>
    </source>
</evidence>
<dbReference type="AlphaFoldDB" id="A0A550CWA6"/>
<dbReference type="InterPro" id="IPR036864">
    <property type="entry name" value="Zn2-C6_fun-type_DNA-bd_sf"/>
</dbReference>
<dbReference type="GO" id="GO:0003677">
    <property type="term" value="F:DNA binding"/>
    <property type="evidence" value="ECO:0007669"/>
    <property type="project" value="InterPro"/>
</dbReference>
<dbReference type="GO" id="GO:0005634">
    <property type="term" value="C:nucleus"/>
    <property type="evidence" value="ECO:0007669"/>
    <property type="project" value="UniProtKB-SubCell"/>
</dbReference>
<dbReference type="InterPro" id="IPR001138">
    <property type="entry name" value="Zn2Cys6_DnaBD"/>
</dbReference>
<feature type="domain" description="Zn(2)-C6 fungal-type" evidence="5">
    <location>
        <begin position="53"/>
        <end position="82"/>
    </location>
</feature>
<comment type="caution">
    <text evidence="6">The sequence shown here is derived from an EMBL/GenBank/DDBJ whole genome shotgun (WGS) entry which is preliminary data.</text>
</comment>
<dbReference type="PROSITE" id="PS00463">
    <property type="entry name" value="ZN2_CY6_FUNGAL_1"/>
    <property type="match status" value="1"/>
</dbReference>
<comment type="subcellular location">
    <subcellularLocation>
        <location evidence="1">Nucleus</location>
    </subcellularLocation>
</comment>
<dbReference type="SUPFAM" id="SSF57701">
    <property type="entry name" value="Zn2/Cys6 DNA-binding domain"/>
    <property type="match status" value="1"/>
</dbReference>
<dbReference type="CDD" id="cd00067">
    <property type="entry name" value="GAL4"/>
    <property type="match status" value="1"/>
</dbReference>
<proteinExistence type="predicted"/>
<evidence type="ECO:0000256" key="1">
    <source>
        <dbReference type="ARBA" id="ARBA00004123"/>
    </source>
</evidence>
<protein>
    <recommendedName>
        <fullName evidence="5">Zn(2)-C6 fungal-type domain-containing protein</fullName>
    </recommendedName>
</protein>
<dbReference type="GO" id="GO:0008270">
    <property type="term" value="F:zinc ion binding"/>
    <property type="evidence" value="ECO:0007669"/>
    <property type="project" value="InterPro"/>
</dbReference>
<dbReference type="SMART" id="SM00066">
    <property type="entry name" value="GAL4"/>
    <property type="match status" value="1"/>
</dbReference>
<gene>
    <name evidence="6" type="ORF">BD626DRAFT_472772</name>
</gene>